<keyword evidence="1 3" id="KW-0560">Oxidoreductase</keyword>
<reference evidence="3" key="1">
    <citation type="submission" date="2021-02" db="EMBL/GenBank/DDBJ databases">
        <title>Sequencing the genomes of 1000 actinobacteria strains.</title>
        <authorList>
            <person name="Klenk H.-P."/>
        </authorList>
    </citation>
    <scope>NUCLEOTIDE SEQUENCE</scope>
    <source>
        <strain evidence="3">DSM 22850</strain>
    </source>
</reference>
<dbReference type="PANTHER" id="PTHR43476:SF3">
    <property type="entry name" value="FAD-BINDING MONOOXYGENASE"/>
    <property type="match status" value="1"/>
</dbReference>
<evidence type="ECO:0000259" key="2">
    <source>
        <dbReference type="Pfam" id="PF01494"/>
    </source>
</evidence>
<dbReference type="NCBIfam" id="NF004829">
    <property type="entry name" value="PRK06183.1-3"/>
    <property type="match status" value="1"/>
</dbReference>
<dbReference type="PANTHER" id="PTHR43476">
    <property type="entry name" value="3-(3-HYDROXY-PHENYL)PROPIONATE/3-HYDROXYCINNAMIC ACID HYDROXYLASE"/>
    <property type="match status" value="1"/>
</dbReference>
<dbReference type="SUPFAM" id="SSF51905">
    <property type="entry name" value="FAD/NAD(P)-binding domain"/>
    <property type="match status" value="1"/>
</dbReference>
<dbReference type="PRINTS" id="PR00420">
    <property type="entry name" value="RNGMNOXGNASE"/>
</dbReference>
<dbReference type="Gene3D" id="3.30.70.2450">
    <property type="match status" value="1"/>
</dbReference>
<accession>A0A940PT60</accession>
<evidence type="ECO:0000256" key="1">
    <source>
        <dbReference type="ARBA" id="ARBA00023002"/>
    </source>
</evidence>
<dbReference type="Proteomes" id="UP000675163">
    <property type="component" value="Unassembled WGS sequence"/>
</dbReference>
<evidence type="ECO:0000313" key="4">
    <source>
        <dbReference type="Proteomes" id="UP000675163"/>
    </source>
</evidence>
<evidence type="ECO:0000313" key="3">
    <source>
        <dbReference type="EMBL" id="MBP1326338.1"/>
    </source>
</evidence>
<name>A0A940PT60_9MICO</name>
<feature type="domain" description="FAD-binding" evidence="2">
    <location>
        <begin position="7"/>
        <end position="342"/>
    </location>
</feature>
<dbReference type="AlphaFoldDB" id="A0A940PT60"/>
<gene>
    <name evidence="3" type="ORF">JOF28_001570</name>
</gene>
<dbReference type="Gene3D" id="3.50.50.60">
    <property type="entry name" value="FAD/NAD(P)-binding domain"/>
    <property type="match status" value="1"/>
</dbReference>
<dbReference type="EMBL" id="JAFIDA010000001">
    <property type="protein sequence ID" value="MBP1326338.1"/>
    <property type="molecule type" value="Genomic_DNA"/>
</dbReference>
<proteinExistence type="predicted"/>
<dbReference type="GO" id="GO:0008688">
    <property type="term" value="F:3-(3-hydroxyphenyl)propionate hydroxylase activity"/>
    <property type="evidence" value="ECO:0007669"/>
    <property type="project" value="UniProtKB-EC"/>
</dbReference>
<dbReference type="GO" id="GO:0019622">
    <property type="term" value="P:3-(3-hydroxy)phenylpropionate catabolic process"/>
    <property type="evidence" value="ECO:0007669"/>
    <property type="project" value="TreeGrafter"/>
</dbReference>
<dbReference type="InterPro" id="IPR002938">
    <property type="entry name" value="FAD-bd"/>
</dbReference>
<dbReference type="Pfam" id="PF01494">
    <property type="entry name" value="FAD_binding_3"/>
    <property type="match status" value="1"/>
</dbReference>
<keyword evidence="4" id="KW-1185">Reference proteome</keyword>
<dbReference type="GO" id="GO:0071949">
    <property type="term" value="F:FAD binding"/>
    <property type="evidence" value="ECO:0007669"/>
    <property type="project" value="InterPro"/>
</dbReference>
<comment type="caution">
    <text evidence="3">The sequence shown here is derived from an EMBL/GenBank/DDBJ whole genome shotgun (WGS) entry which is preliminary data.</text>
</comment>
<protein>
    <submittedName>
        <fullName evidence="3">3-(3-hydroxy-phenyl)propionate hydroxylase</fullName>
        <ecNumber evidence="3">1.14.13.127</ecNumber>
    </submittedName>
</protein>
<dbReference type="RefSeq" id="WP_209705266.1">
    <property type="nucleotide sequence ID" value="NZ_JAFIDA010000001.1"/>
</dbReference>
<dbReference type="InterPro" id="IPR036188">
    <property type="entry name" value="FAD/NAD-bd_sf"/>
</dbReference>
<sequence length="529" mass="57538">MNAATNDVIVVGAGPIGLTHALILADAGFSVLVLERATQPGDLPRAISLVDESLRVMADLGIAEPLKSESLLDTGSRYFGLNGRLLASAKPMPSRIGQPAKSQFDQPVMEQLLFDRALEHSNIDFKLGHEVTGLSQSVRGVTVEATDSHGANVSFAAEWLVGADGGKSTVRKLANIPLVGSTQPQRWIVIDLLGETAKRDPFAEFHCDGKRPYVLVPGVKGRLRIEFMLFDREDADEMTRPEMIRNLVKPFRPQLDDADVRRAAVYVAHQRIAKHYRVNRLFLIGDAAHLMPPFAGQGLNAGIRDAQNLAWKLIEALRGRATEQLLDSYEVERHTHGAKMVKVSRRVGRVVMATGTVVPRLRDTVVRGLCLIPKVRDFLSGMKFITPPVYTEAGAATATSALPALAEVIGRSLSQPRVQTTDGEEMPLDTVLGTGWSLIEIAGRSARTAPLNAGWEAFGVRHVVIAAGRRPAANGSGSIDLVDLDGSLSKLSGERSRFLLIRPDKYVYGAFEQTDEVAILAKLRELVSF</sequence>
<dbReference type="EC" id="1.14.13.127" evidence="3"/>
<organism evidence="3 4">
    <name type="scientific">Leucobacter exalbidus</name>
    <dbReference type="NCBI Taxonomy" id="662960"/>
    <lineage>
        <taxon>Bacteria</taxon>
        <taxon>Bacillati</taxon>
        <taxon>Actinomycetota</taxon>
        <taxon>Actinomycetes</taxon>
        <taxon>Micrococcales</taxon>
        <taxon>Microbacteriaceae</taxon>
        <taxon>Leucobacter</taxon>
    </lineage>
</organism>
<dbReference type="InterPro" id="IPR050631">
    <property type="entry name" value="PheA/TfdB_FAD_monoxygenase"/>
</dbReference>